<evidence type="ECO:0000313" key="3">
    <source>
        <dbReference type="EMBL" id="EHO71220.1"/>
    </source>
</evidence>
<dbReference type="Gene3D" id="3.40.50.1820">
    <property type="entry name" value="alpha/beta hydrolase"/>
    <property type="match status" value="1"/>
</dbReference>
<dbReference type="Pfam" id="PF20434">
    <property type="entry name" value="BD-FAE"/>
    <property type="match status" value="1"/>
</dbReference>
<keyword evidence="4" id="KW-1185">Reference proteome</keyword>
<name>H1Q246_9BACT</name>
<reference evidence="3 4" key="1">
    <citation type="submission" date="2011-12" db="EMBL/GenBank/DDBJ databases">
        <title>The Genome Sequence of Prevotella micans F0438.</title>
        <authorList>
            <consortium name="The Broad Institute Genome Sequencing Platform"/>
            <person name="Earl A."/>
            <person name="Ward D."/>
            <person name="Feldgarden M."/>
            <person name="Gevers D."/>
            <person name="Izard J."/>
            <person name="Baranova O.V."/>
            <person name="Blanton J.M."/>
            <person name="Wade W.G."/>
            <person name="Dewhirst F.E."/>
            <person name="Young S.K."/>
            <person name="Zeng Q."/>
            <person name="Gargeya S."/>
            <person name="Fitzgerald M."/>
            <person name="Haas B."/>
            <person name="Abouelleil A."/>
            <person name="Alvarado L."/>
            <person name="Arachchi H.M."/>
            <person name="Berlin A."/>
            <person name="Chapman S.B."/>
            <person name="Gearin G."/>
            <person name="Goldberg J."/>
            <person name="Griggs A."/>
            <person name="Gujja S."/>
            <person name="Hansen M."/>
            <person name="Heiman D."/>
            <person name="Howarth C."/>
            <person name="Larimer J."/>
            <person name="Lui A."/>
            <person name="MacDonald P.J.P."/>
            <person name="McCowen C."/>
            <person name="Montmayeur A."/>
            <person name="Murphy C."/>
            <person name="Neiman D."/>
            <person name="Pearson M."/>
            <person name="Priest M."/>
            <person name="Roberts A."/>
            <person name="Saif S."/>
            <person name="Shea T."/>
            <person name="Sisk P."/>
            <person name="Stolte C."/>
            <person name="Sykes S."/>
            <person name="Wortman J."/>
            <person name="Nusbaum C."/>
            <person name="Birren B."/>
        </authorList>
    </citation>
    <scope>NUCLEOTIDE SEQUENCE [LARGE SCALE GENOMIC DNA]</scope>
    <source>
        <strain evidence="3 4">F0438</strain>
    </source>
</reference>
<accession>H1Q246</accession>
<dbReference type="Proteomes" id="UP000016023">
    <property type="component" value="Unassembled WGS sequence"/>
</dbReference>
<evidence type="ECO:0000256" key="1">
    <source>
        <dbReference type="ARBA" id="ARBA00022801"/>
    </source>
</evidence>
<dbReference type="PANTHER" id="PTHR48081">
    <property type="entry name" value="AB HYDROLASE SUPERFAMILY PROTEIN C4A8.06C"/>
    <property type="match status" value="1"/>
</dbReference>
<dbReference type="InterPro" id="IPR050300">
    <property type="entry name" value="GDXG_lipolytic_enzyme"/>
</dbReference>
<dbReference type="AlphaFoldDB" id="H1Q246"/>
<gene>
    <name evidence="3" type="ORF">HMPREF9140_00960</name>
</gene>
<dbReference type="HOGENOM" id="CLU_012494_4_0_10"/>
<dbReference type="SUPFAM" id="SSF53474">
    <property type="entry name" value="alpha/beta-Hydrolases"/>
    <property type="match status" value="1"/>
</dbReference>
<comment type="caution">
    <text evidence="3">The sequence shown here is derived from an EMBL/GenBank/DDBJ whole genome shotgun (WGS) entry which is preliminary data.</text>
</comment>
<dbReference type="GO" id="GO:0016787">
    <property type="term" value="F:hydrolase activity"/>
    <property type="evidence" value="ECO:0007669"/>
    <property type="project" value="UniProtKB-KW"/>
</dbReference>
<dbReference type="eggNOG" id="COG0657">
    <property type="taxonomic scope" value="Bacteria"/>
</dbReference>
<dbReference type="STRING" id="883158.HMPREF9140_00960"/>
<evidence type="ECO:0000259" key="2">
    <source>
        <dbReference type="Pfam" id="PF20434"/>
    </source>
</evidence>
<organism evidence="3 4">
    <name type="scientific">Prevotella micans F0438</name>
    <dbReference type="NCBI Taxonomy" id="883158"/>
    <lineage>
        <taxon>Bacteria</taxon>
        <taxon>Pseudomonadati</taxon>
        <taxon>Bacteroidota</taxon>
        <taxon>Bacteroidia</taxon>
        <taxon>Bacteroidales</taxon>
        <taxon>Prevotellaceae</taxon>
        <taxon>Prevotella</taxon>
    </lineage>
</organism>
<sequence>MNKSNPRIKPVADLVTPQAGRRLVKIEITDPRIDTITEVVYSQHFHNGTHSLHMTLFVPNTSEPKPCVIYFPGGGFTTSDYGKWGRLRMRLALEGFVVAAVEYRTIPHPFPAILIDGKTAVRYLRAHAKQFGIDKERIGVMGNSAGGYLAQLVTMTADEKEFDEGDFLEESSATQACCDIFGPSDLASVDEGFPPEIQAFHRSPSAAEALLLNGVTYGRSPSYDIHDDLERARWASPMGHLKSGLPPFLIMHGTHDMMVSRFQSVHLYEALMKLNTPVEFIEIADAGHGDDYWFQRPVIDLIASWFKSTLMPECSTI</sequence>
<keyword evidence="1" id="KW-0378">Hydrolase</keyword>
<dbReference type="InterPro" id="IPR029058">
    <property type="entry name" value="AB_hydrolase_fold"/>
</dbReference>
<feature type="domain" description="BD-FAE-like" evidence="2">
    <location>
        <begin position="57"/>
        <end position="271"/>
    </location>
</feature>
<dbReference type="PATRIC" id="fig|883158.3.peg.969"/>
<dbReference type="RefSeq" id="WP_006952147.1">
    <property type="nucleotide sequence ID" value="NZ_JH594522.1"/>
</dbReference>
<dbReference type="PANTHER" id="PTHR48081:SF13">
    <property type="entry name" value="ALPHA_BETA HYDROLASE"/>
    <property type="match status" value="1"/>
</dbReference>
<dbReference type="InterPro" id="IPR049492">
    <property type="entry name" value="BD-FAE-like_dom"/>
</dbReference>
<proteinExistence type="predicted"/>
<evidence type="ECO:0000313" key="4">
    <source>
        <dbReference type="Proteomes" id="UP000016023"/>
    </source>
</evidence>
<dbReference type="EMBL" id="AGWK01000028">
    <property type="protein sequence ID" value="EHO71220.1"/>
    <property type="molecule type" value="Genomic_DNA"/>
</dbReference>
<protein>
    <recommendedName>
        <fullName evidence="2">BD-FAE-like domain-containing protein</fullName>
    </recommendedName>
</protein>